<accession>A2BZI6</accession>
<evidence type="ECO:0000313" key="3">
    <source>
        <dbReference type="Proteomes" id="UP000002592"/>
    </source>
</evidence>
<evidence type="ECO:0000256" key="1">
    <source>
        <dbReference type="SAM" id="MobiDB-lite"/>
    </source>
</evidence>
<feature type="compositionally biased region" description="Polar residues" evidence="1">
    <location>
        <begin position="1"/>
        <end position="10"/>
    </location>
</feature>
<protein>
    <submittedName>
        <fullName evidence="2">Uncharacterized protein</fullName>
    </submittedName>
</protein>
<name>A2BZI6_PROM1</name>
<dbReference type="KEGG" id="pme:NATL1_00821"/>
<organism evidence="2 3">
    <name type="scientific">Prochlorococcus marinus (strain NATL1A)</name>
    <dbReference type="NCBI Taxonomy" id="167555"/>
    <lineage>
        <taxon>Bacteria</taxon>
        <taxon>Bacillati</taxon>
        <taxon>Cyanobacteriota</taxon>
        <taxon>Cyanophyceae</taxon>
        <taxon>Synechococcales</taxon>
        <taxon>Prochlorococcaceae</taxon>
        <taxon>Prochlorococcus</taxon>
    </lineage>
</organism>
<evidence type="ECO:0000313" key="2">
    <source>
        <dbReference type="EMBL" id="ABM74646.1"/>
    </source>
</evidence>
<feature type="compositionally biased region" description="Basic and acidic residues" evidence="1">
    <location>
        <begin position="27"/>
        <end position="39"/>
    </location>
</feature>
<dbReference type="Proteomes" id="UP000002592">
    <property type="component" value="Chromosome"/>
</dbReference>
<feature type="region of interest" description="Disordered" evidence="1">
    <location>
        <begin position="1"/>
        <end position="39"/>
    </location>
</feature>
<dbReference type="EMBL" id="CP000553">
    <property type="protein sequence ID" value="ABM74646.1"/>
    <property type="molecule type" value="Genomic_DNA"/>
</dbReference>
<gene>
    <name evidence="2" type="ordered locus">NATL1_00821</name>
</gene>
<sequence length="39" mass="4346">MPPPLQSDTNHLGAGGIFELDLGDSEMPLRPKQEREQKL</sequence>
<reference evidence="3" key="1">
    <citation type="journal article" date="2007" name="PLoS Genet.">
        <title>Patterns and implications of gene gain and loss in the evolution of Prochlorococcus.</title>
        <authorList>
            <person name="Kettler G.C."/>
            <person name="Martiny A.C."/>
            <person name="Huang K."/>
            <person name="Zucker J."/>
            <person name="Coleman M.L."/>
            <person name="Rodrigue S."/>
            <person name="Chen F."/>
            <person name="Lapidus A."/>
            <person name="Ferriera S."/>
            <person name="Johnson J."/>
            <person name="Steglich C."/>
            <person name="Church G.M."/>
            <person name="Richardson P."/>
            <person name="Chisholm S.W."/>
        </authorList>
    </citation>
    <scope>NUCLEOTIDE SEQUENCE [LARGE SCALE GENOMIC DNA]</scope>
    <source>
        <strain evidence="3">NATL1A</strain>
    </source>
</reference>
<dbReference type="AlphaFoldDB" id="A2BZI6"/>
<dbReference type="HOGENOM" id="CLU_3315215_0_0_3"/>
<proteinExistence type="predicted"/>